<evidence type="ECO:0000313" key="3">
    <source>
        <dbReference type="Proteomes" id="UP000694407"/>
    </source>
</evidence>
<sequence>MGRKDALWSEKGVGARERTHRSLLGQAQRYTYLPFPHKAPGSLGLSLAVQRAGGGGKNAARWVCMNLHTWERSLGPGMQGASRKLSHSAVGGYCNGNLGNMSELPPYQDTMRNSASGPGWYGANPDPRFPASK</sequence>
<proteinExistence type="predicted"/>
<evidence type="ECO:0000313" key="2">
    <source>
        <dbReference type="Ensembl" id="ENSMMMP00000006488.1"/>
    </source>
</evidence>
<evidence type="ECO:0000256" key="1">
    <source>
        <dbReference type="SAM" id="MobiDB-lite"/>
    </source>
</evidence>
<reference evidence="2" key="2">
    <citation type="submission" date="2025-09" db="UniProtKB">
        <authorList>
            <consortium name="Ensembl"/>
        </authorList>
    </citation>
    <scope>IDENTIFICATION</scope>
</reference>
<name>A0A8C5YXY7_MARMA</name>
<dbReference type="AlphaFoldDB" id="A0A8C5YXY7"/>
<accession>A0A8C5YXY7</accession>
<dbReference type="Proteomes" id="UP000694407">
    <property type="component" value="Unplaced"/>
</dbReference>
<feature type="region of interest" description="Disordered" evidence="1">
    <location>
        <begin position="104"/>
        <end position="133"/>
    </location>
</feature>
<organism evidence="2 3">
    <name type="scientific">Marmota marmota marmota</name>
    <name type="common">Alpine marmot</name>
    <dbReference type="NCBI Taxonomy" id="9994"/>
    <lineage>
        <taxon>Eukaryota</taxon>
        <taxon>Metazoa</taxon>
        <taxon>Chordata</taxon>
        <taxon>Craniata</taxon>
        <taxon>Vertebrata</taxon>
        <taxon>Euteleostomi</taxon>
        <taxon>Mammalia</taxon>
        <taxon>Eutheria</taxon>
        <taxon>Euarchontoglires</taxon>
        <taxon>Glires</taxon>
        <taxon>Rodentia</taxon>
        <taxon>Sciuromorpha</taxon>
        <taxon>Sciuridae</taxon>
        <taxon>Xerinae</taxon>
        <taxon>Marmotini</taxon>
        <taxon>Marmota</taxon>
    </lineage>
</organism>
<reference evidence="2" key="1">
    <citation type="submission" date="2025-08" db="UniProtKB">
        <authorList>
            <consortium name="Ensembl"/>
        </authorList>
    </citation>
    <scope>IDENTIFICATION</scope>
</reference>
<protein>
    <submittedName>
        <fullName evidence="2">Uncharacterized protein</fullName>
    </submittedName>
</protein>
<dbReference type="Ensembl" id="ENSMMMT00000007368.1">
    <property type="protein sequence ID" value="ENSMMMP00000006488.1"/>
    <property type="gene ID" value="ENSMMMG00000005825.1"/>
</dbReference>
<keyword evidence="3" id="KW-1185">Reference proteome</keyword>
<dbReference type="GeneTree" id="ENSGT00940000161107"/>